<dbReference type="SUPFAM" id="SSF51735">
    <property type="entry name" value="NAD(P)-binding Rossmann-fold domains"/>
    <property type="match status" value="1"/>
</dbReference>
<name>A0A543CYZ3_9PSEU</name>
<keyword evidence="3" id="KW-1185">Reference proteome</keyword>
<dbReference type="InterPro" id="IPR036291">
    <property type="entry name" value="NAD(P)-bd_dom_sf"/>
</dbReference>
<dbReference type="EMBL" id="VFPA01000007">
    <property type="protein sequence ID" value="TQM02320.1"/>
    <property type="molecule type" value="Genomic_DNA"/>
</dbReference>
<dbReference type="InterPro" id="IPR051783">
    <property type="entry name" value="NAD(P)-dependent_oxidoreduct"/>
</dbReference>
<reference evidence="2 3" key="1">
    <citation type="submission" date="2019-06" db="EMBL/GenBank/DDBJ databases">
        <title>Sequencing the genomes of 1000 actinobacteria strains.</title>
        <authorList>
            <person name="Klenk H.-P."/>
        </authorList>
    </citation>
    <scope>NUCLEOTIDE SEQUENCE [LARGE SCALE GENOMIC DNA]</scope>
    <source>
        <strain evidence="2 3">DSM 45301</strain>
    </source>
</reference>
<sequence length="310" mass="32956">MDVVVAGASGALGTVLVPQLVAAGHAVTGLSRSPSGLARIRAAGARAVRADLLDEPGLLRALADVRADAVVHQATALERTPTRHRHLHATNALRDRGTAHLLRCAAQIGARRFVTQSFFLGYGYRDHGSAPVTEDRPFGELTGDAFDVHLRSMRANEDQVLGATGVEGIALRYGLFYGSDRSTAALLDLARRRRLPAPAPAGVTSPVHLEDAAAATVAALERGRPGQAYNVVDDHPVGFDEFVDALAAAVGAPPPRRVPAWVLRPLPYLHALMARTRIRVSNAKAREELDWAPRHPSCHEGLAEVAAARA</sequence>
<dbReference type="RefSeq" id="WP_142064191.1">
    <property type="nucleotide sequence ID" value="NZ_VFPA01000007.1"/>
</dbReference>
<accession>A0A543CYZ3</accession>
<gene>
    <name evidence="2" type="ORF">FB558_8186</name>
</gene>
<comment type="caution">
    <text evidence="2">The sequence shown here is derived from an EMBL/GenBank/DDBJ whole genome shotgun (WGS) entry which is preliminary data.</text>
</comment>
<dbReference type="Gene3D" id="3.40.50.720">
    <property type="entry name" value="NAD(P)-binding Rossmann-like Domain"/>
    <property type="match status" value="1"/>
</dbReference>
<dbReference type="OrthoDB" id="9787292at2"/>
<evidence type="ECO:0000313" key="2">
    <source>
        <dbReference type="EMBL" id="TQM02320.1"/>
    </source>
</evidence>
<proteinExistence type="predicted"/>
<organism evidence="2 3">
    <name type="scientific">Pseudonocardia kunmingensis</name>
    <dbReference type="NCBI Taxonomy" id="630975"/>
    <lineage>
        <taxon>Bacteria</taxon>
        <taxon>Bacillati</taxon>
        <taxon>Actinomycetota</taxon>
        <taxon>Actinomycetes</taxon>
        <taxon>Pseudonocardiales</taxon>
        <taxon>Pseudonocardiaceae</taxon>
        <taxon>Pseudonocardia</taxon>
    </lineage>
</organism>
<dbReference type="PANTHER" id="PTHR48079:SF6">
    <property type="entry name" value="NAD(P)-BINDING DOMAIN-CONTAINING PROTEIN-RELATED"/>
    <property type="match status" value="1"/>
</dbReference>
<dbReference type="Pfam" id="PF01370">
    <property type="entry name" value="Epimerase"/>
    <property type="match status" value="1"/>
</dbReference>
<dbReference type="AlphaFoldDB" id="A0A543CYZ3"/>
<protein>
    <submittedName>
        <fullName evidence="2">Nucleoside-diphosphate-sugar epimerase</fullName>
    </submittedName>
</protein>
<dbReference type="GO" id="GO:0004029">
    <property type="term" value="F:aldehyde dehydrogenase (NAD+) activity"/>
    <property type="evidence" value="ECO:0007669"/>
    <property type="project" value="TreeGrafter"/>
</dbReference>
<dbReference type="Proteomes" id="UP000315677">
    <property type="component" value="Unassembled WGS sequence"/>
</dbReference>
<evidence type="ECO:0000259" key="1">
    <source>
        <dbReference type="Pfam" id="PF01370"/>
    </source>
</evidence>
<dbReference type="GO" id="GO:0005737">
    <property type="term" value="C:cytoplasm"/>
    <property type="evidence" value="ECO:0007669"/>
    <property type="project" value="TreeGrafter"/>
</dbReference>
<evidence type="ECO:0000313" key="3">
    <source>
        <dbReference type="Proteomes" id="UP000315677"/>
    </source>
</evidence>
<feature type="domain" description="NAD-dependent epimerase/dehydratase" evidence="1">
    <location>
        <begin position="3"/>
        <end position="231"/>
    </location>
</feature>
<dbReference type="PANTHER" id="PTHR48079">
    <property type="entry name" value="PROTEIN YEEZ"/>
    <property type="match status" value="1"/>
</dbReference>
<dbReference type="InterPro" id="IPR001509">
    <property type="entry name" value="Epimerase_deHydtase"/>
</dbReference>